<dbReference type="EMBL" id="CP073809">
    <property type="protein sequence ID" value="UTH12890.1"/>
    <property type="molecule type" value="Genomic_DNA"/>
</dbReference>
<feature type="transmembrane region" description="Helical" evidence="6">
    <location>
        <begin position="216"/>
        <end position="239"/>
    </location>
</feature>
<dbReference type="InterPro" id="IPR023494">
    <property type="entry name" value="Cyt_c_bgen_Ccs1/CcsB/ResB"/>
</dbReference>
<keyword evidence="5 6" id="KW-0472">Membrane</keyword>
<gene>
    <name evidence="8" type="ORF">KFV11_06285</name>
</gene>
<evidence type="ECO:0000256" key="6">
    <source>
        <dbReference type="SAM" id="Phobius"/>
    </source>
</evidence>
<feature type="transmembrane region" description="Helical" evidence="6">
    <location>
        <begin position="468"/>
        <end position="490"/>
    </location>
</feature>
<evidence type="ECO:0000313" key="8">
    <source>
        <dbReference type="EMBL" id="UTH12890.1"/>
    </source>
</evidence>
<organism evidence="8 9">
    <name type="scientific">Macrococcus equipercicus</name>
    <dbReference type="NCBI Taxonomy" id="69967"/>
    <lineage>
        <taxon>Bacteria</taxon>
        <taxon>Bacillati</taxon>
        <taxon>Bacillota</taxon>
        <taxon>Bacilli</taxon>
        <taxon>Bacillales</taxon>
        <taxon>Staphylococcaceae</taxon>
        <taxon>Macrococcus</taxon>
    </lineage>
</organism>
<evidence type="ECO:0000256" key="2">
    <source>
        <dbReference type="ARBA" id="ARBA00022692"/>
    </source>
</evidence>
<feature type="domain" description="ResB-like" evidence="7">
    <location>
        <begin position="68"/>
        <end position="427"/>
    </location>
</feature>
<keyword evidence="4 6" id="KW-1133">Transmembrane helix</keyword>
<dbReference type="KEGG" id="mequ:KFV11_06285"/>
<proteinExistence type="predicted"/>
<dbReference type="GO" id="GO:0016020">
    <property type="term" value="C:membrane"/>
    <property type="evidence" value="ECO:0007669"/>
    <property type="project" value="UniProtKB-SubCell"/>
</dbReference>
<dbReference type="Pfam" id="PF05140">
    <property type="entry name" value="ResB"/>
    <property type="match status" value="2"/>
</dbReference>
<evidence type="ECO:0000256" key="1">
    <source>
        <dbReference type="ARBA" id="ARBA00004141"/>
    </source>
</evidence>
<dbReference type="PANTHER" id="PTHR31566">
    <property type="entry name" value="CYTOCHROME C BIOGENESIS PROTEIN CCS1, CHLOROPLASTIC"/>
    <property type="match status" value="1"/>
</dbReference>
<evidence type="ECO:0000256" key="4">
    <source>
        <dbReference type="ARBA" id="ARBA00022989"/>
    </source>
</evidence>
<accession>A0A9Q9BKJ4</accession>
<feature type="domain" description="ResB-like" evidence="7">
    <location>
        <begin position="445"/>
        <end position="520"/>
    </location>
</feature>
<evidence type="ECO:0000259" key="7">
    <source>
        <dbReference type="Pfam" id="PF05140"/>
    </source>
</evidence>
<dbReference type="RefSeq" id="WP_254249503.1">
    <property type="nucleotide sequence ID" value="NZ_CP073809.1"/>
</dbReference>
<evidence type="ECO:0000313" key="9">
    <source>
        <dbReference type="Proteomes" id="UP001057381"/>
    </source>
</evidence>
<dbReference type="Proteomes" id="UP001057381">
    <property type="component" value="Chromosome"/>
</dbReference>
<name>A0A9Q9BKJ4_9STAP</name>
<dbReference type="AlphaFoldDB" id="A0A9Q9BKJ4"/>
<dbReference type="PANTHER" id="PTHR31566:SF0">
    <property type="entry name" value="CYTOCHROME C BIOGENESIS PROTEIN CCS1, CHLOROPLASTIC"/>
    <property type="match status" value="1"/>
</dbReference>
<comment type="subcellular location">
    <subcellularLocation>
        <location evidence="1">Membrane</location>
        <topology evidence="1">Multi-pass membrane protein</topology>
    </subcellularLocation>
</comment>
<reference evidence="8" key="1">
    <citation type="submission" date="2021-04" db="EMBL/GenBank/DDBJ databases">
        <title>Complete Genome Sequences of Macrococcus spp. from dog and cattle.</title>
        <authorList>
            <person name="Schwendener S."/>
            <person name="Perreten V."/>
        </authorList>
    </citation>
    <scope>NUCLEOTIDE SEQUENCE</scope>
    <source>
        <strain evidence="8">Epi0143-OL</strain>
    </source>
</reference>
<keyword evidence="2 6" id="KW-0812">Transmembrane</keyword>
<sequence length="543" mass="61679">MNEKQIVCTCGHVNPPGTQLCQNCGRLINDDYDKKKTTDIMRYDGSAVRSKTKNRTLIDKIWIFFSSVKTGVTLLVLTVIGAAIGSILPQQYFIPLNEDPATFYSEKYGSIGYLYYKLGFDNLYTSWWFLILLALVAFSIIAASIDRGVPLFKSLRSQTVKKHPSFLKRQRLTLTDSKTVALEDVKATLEKKRYKVKIEGSSLLAEKGRISRYGPYINHLGLIILLAGSMLRFIPAFYYDGSIALKEGDTKSVPGTNKHYYIRHDKFIFEQYDQTAQSNTVSMKADASENMIAKNYETKLTLFTNGNKNIPGAEPALNELRKGSIRVNHPFKFDHFELYQNSFDQSQLKEMTFKLINNKTGQETGKQFTVNLDEPASDYKIANNLSIHLRNYAPDFDKVEANGTLSTKSPNTINPAFVFEVAEKGRKPEFSMLKIRSSQDISQGNDYSIKFVSATNHILTFLTVKKDLTLPILFAGFTIFLLGLFIGSYINHRRIWINQENGFKLAAHTNKNYFGLKNEINSLLETYHLPEVKDKNDESEDQS</sequence>
<dbReference type="InterPro" id="IPR007816">
    <property type="entry name" value="ResB-like_domain"/>
</dbReference>
<keyword evidence="3" id="KW-0201">Cytochrome c-type biogenesis</keyword>
<evidence type="ECO:0000256" key="3">
    <source>
        <dbReference type="ARBA" id="ARBA00022748"/>
    </source>
</evidence>
<dbReference type="GO" id="GO:0017004">
    <property type="term" value="P:cytochrome complex assembly"/>
    <property type="evidence" value="ECO:0007669"/>
    <property type="project" value="UniProtKB-KW"/>
</dbReference>
<evidence type="ECO:0000256" key="5">
    <source>
        <dbReference type="ARBA" id="ARBA00023136"/>
    </source>
</evidence>
<feature type="transmembrane region" description="Helical" evidence="6">
    <location>
        <begin position="61"/>
        <end position="88"/>
    </location>
</feature>
<feature type="transmembrane region" description="Helical" evidence="6">
    <location>
        <begin position="126"/>
        <end position="145"/>
    </location>
</feature>
<protein>
    <submittedName>
        <fullName evidence="8">Cytochrome c biogenesis protein ResB</fullName>
    </submittedName>
</protein>